<dbReference type="EMBL" id="JAEPQZ010000008">
    <property type="protein sequence ID" value="KAG2178145.1"/>
    <property type="molecule type" value="Genomic_DNA"/>
</dbReference>
<proteinExistence type="predicted"/>
<comment type="caution">
    <text evidence="2">The sequence shown here is derived from an EMBL/GenBank/DDBJ whole genome shotgun (WGS) entry which is preliminary data.</text>
</comment>
<evidence type="ECO:0000313" key="2">
    <source>
        <dbReference type="EMBL" id="KAG2178145.1"/>
    </source>
</evidence>
<feature type="region of interest" description="Disordered" evidence="1">
    <location>
        <begin position="329"/>
        <end position="352"/>
    </location>
</feature>
<name>A0A8H7UCR3_MORIS</name>
<feature type="compositionally biased region" description="Basic residues" evidence="1">
    <location>
        <begin position="523"/>
        <end position="533"/>
    </location>
</feature>
<feature type="region of interest" description="Disordered" evidence="1">
    <location>
        <begin position="472"/>
        <end position="533"/>
    </location>
</feature>
<evidence type="ECO:0000256" key="1">
    <source>
        <dbReference type="SAM" id="MobiDB-lite"/>
    </source>
</evidence>
<dbReference type="OrthoDB" id="2275774at2759"/>
<organism evidence="2 3">
    <name type="scientific">Mortierella isabellina</name>
    <name type="common">Filamentous fungus</name>
    <name type="synonym">Umbelopsis isabellina</name>
    <dbReference type="NCBI Taxonomy" id="91625"/>
    <lineage>
        <taxon>Eukaryota</taxon>
        <taxon>Fungi</taxon>
        <taxon>Fungi incertae sedis</taxon>
        <taxon>Mucoromycota</taxon>
        <taxon>Mucoromycotina</taxon>
        <taxon>Umbelopsidomycetes</taxon>
        <taxon>Umbelopsidales</taxon>
        <taxon>Umbelopsidaceae</taxon>
        <taxon>Umbelopsis</taxon>
    </lineage>
</organism>
<accession>A0A8H7UCR3</accession>
<protein>
    <submittedName>
        <fullName evidence="2">Uncharacterized protein</fullName>
    </submittedName>
</protein>
<feature type="compositionally biased region" description="Polar residues" evidence="1">
    <location>
        <begin position="509"/>
        <end position="522"/>
    </location>
</feature>
<keyword evidence="3" id="KW-1185">Reference proteome</keyword>
<evidence type="ECO:0000313" key="3">
    <source>
        <dbReference type="Proteomes" id="UP000654370"/>
    </source>
</evidence>
<feature type="region of interest" description="Disordered" evidence="1">
    <location>
        <begin position="148"/>
        <end position="173"/>
    </location>
</feature>
<feature type="compositionally biased region" description="Acidic residues" evidence="1">
    <location>
        <begin position="483"/>
        <end position="493"/>
    </location>
</feature>
<gene>
    <name evidence="2" type="ORF">INT43_003398</name>
</gene>
<sequence>MQTSTAPDVKHPLPLAKSTLTVAAQHRRPSLGYLFAPLNIKTPATSTPSTNRLILDYLLFASIQSRLRQADIGLDETQPSDEDEHTLKRWTEAGIRANKDHIAVEAITQGIKSSSRIPLQFDVALKQRLYLCQLTNFIFGRFDSTIVPGGPSNPDRQRKHAEQWSNGDPASPKLSELMHKRQHMFAAPISPCFCRRHRKQTCTSCRSKMAVANSSQGLEARAGTIISSGDRVSRRRMTMPGPPSAGLIDAIPSFLKTSASMLRRTLDRSDDSVEPLVVAGEKVIGGGMPAKWYDLFLELLTQAAIECYLCDGGHGLELIFEIFSYGDVDEDGNDDDDDGDDEDAEDEDESEDDFLSVKAADHHLLFPKTRTIYLFAKKLREREQEFLDAKHDLQTHFQNLAEKYNLTAFENRMRGFIDIAHKSIDQPAMNKYERIEAAESSDNSRNVPRASPNMPVASLQASMVAPSLLEFPSDGSLLMPEVPDSDDENDAAEEDQKKIASNSRKRKLSTTSRKNPSQSAPTKRSRRTRQSSS</sequence>
<dbReference type="AlphaFoldDB" id="A0A8H7UCR3"/>
<reference evidence="2" key="1">
    <citation type="submission" date="2020-12" db="EMBL/GenBank/DDBJ databases">
        <title>Metabolic potential, ecology and presence of endohyphal bacteria is reflected in genomic diversity of Mucoromycotina.</title>
        <authorList>
            <person name="Muszewska A."/>
            <person name="Okrasinska A."/>
            <person name="Steczkiewicz K."/>
            <person name="Drgas O."/>
            <person name="Orlowska M."/>
            <person name="Perlinska-Lenart U."/>
            <person name="Aleksandrzak-Piekarczyk T."/>
            <person name="Szatraj K."/>
            <person name="Zielenkiewicz U."/>
            <person name="Pilsyk S."/>
            <person name="Malc E."/>
            <person name="Mieczkowski P."/>
            <person name="Kruszewska J.S."/>
            <person name="Biernat P."/>
            <person name="Pawlowska J."/>
        </authorList>
    </citation>
    <scope>NUCLEOTIDE SEQUENCE</scope>
    <source>
        <strain evidence="2">WA0000067209</strain>
    </source>
</reference>
<dbReference type="Proteomes" id="UP000654370">
    <property type="component" value="Unassembled WGS sequence"/>
</dbReference>